<dbReference type="EMBL" id="JAGMUV010000002">
    <property type="protein sequence ID" value="KAH7170241.1"/>
    <property type="molecule type" value="Genomic_DNA"/>
</dbReference>
<dbReference type="OrthoDB" id="539213at2759"/>
<protein>
    <submittedName>
        <fullName evidence="1">Uncharacterized protein</fullName>
    </submittedName>
</protein>
<evidence type="ECO:0000313" key="2">
    <source>
        <dbReference type="Proteomes" id="UP000738349"/>
    </source>
</evidence>
<reference evidence="1" key="1">
    <citation type="journal article" date="2021" name="Nat. Commun.">
        <title>Genetic determinants of endophytism in the Arabidopsis root mycobiome.</title>
        <authorList>
            <person name="Mesny F."/>
            <person name="Miyauchi S."/>
            <person name="Thiergart T."/>
            <person name="Pickel B."/>
            <person name="Atanasova L."/>
            <person name="Karlsson M."/>
            <person name="Huettel B."/>
            <person name="Barry K.W."/>
            <person name="Haridas S."/>
            <person name="Chen C."/>
            <person name="Bauer D."/>
            <person name="Andreopoulos W."/>
            <person name="Pangilinan J."/>
            <person name="LaButti K."/>
            <person name="Riley R."/>
            <person name="Lipzen A."/>
            <person name="Clum A."/>
            <person name="Drula E."/>
            <person name="Henrissat B."/>
            <person name="Kohler A."/>
            <person name="Grigoriev I.V."/>
            <person name="Martin F.M."/>
            <person name="Hacquard S."/>
        </authorList>
    </citation>
    <scope>NUCLEOTIDE SEQUENCE</scope>
    <source>
        <strain evidence="1">MPI-CAGE-AT-0147</strain>
    </source>
</reference>
<comment type="caution">
    <text evidence="1">The sequence shown here is derived from an EMBL/GenBank/DDBJ whole genome shotgun (WGS) entry which is preliminary data.</text>
</comment>
<dbReference type="Proteomes" id="UP000738349">
    <property type="component" value="Unassembled WGS sequence"/>
</dbReference>
<sequence>MTDLVRKCASDVASFEARLQRLQLSGVHCRRTRFWRRMHTTLSEKDLEQMRDVIRSHVLMLNFRLSLVETTQLSLSTTQTSEILNLLQKLNGDASILHPLGTSYNYSFTASSDLTLAEIEKRDASPPAVDSSFKGTVSRLMQLVLEKECTVDSEEAEQFITDLGTLVTYAQNSKFMPQPGAVETNTRKYQPQETDEGDLKDLRLVSYLISSASSVAINRNGQVGGFCAISQGDHR</sequence>
<proteinExistence type="predicted"/>
<dbReference type="AlphaFoldDB" id="A0A9P9JL76"/>
<accession>A0A9P9JL76</accession>
<organism evidence="1 2">
    <name type="scientific">Dactylonectria macrodidyma</name>
    <dbReference type="NCBI Taxonomy" id="307937"/>
    <lineage>
        <taxon>Eukaryota</taxon>
        <taxon>Fungi</taxon>
        <taxon>Dikarya</taxon>
        <taxon>Ascomycota</taxon>
        <taxon>Pezizomycotina</taxon>
        <taxon>Sordariomycetes</taxon>
        <taxon>Hypocreomycetidae</taxon>
        <taxon>Hypocreales</taxon>
        <taxon>Nectriaceae</taxon>
        <taxon>Dactylonectria</taxon>
    </lineage>
</organism>
<name>A0A9P9JL76_9HYPO</name>
<evidence type="ECO:0000313" key="1">
    <source>
        <dbReference type="EMBL" id="KAH7170241.1"/>
    </source>
</evidence>
<gene>
    <name evidence="1" type="ORF">EDB81DRAFT_156848</name>
</gene>
<keyword evidence="2" id="KW-1185">Reference proteome</keyword>